<evidence type="ECO:0000313" key="1">
    <source>
        <dbReference type="EMBL" id="EEB45480.1"/>
    </source>
</evidence>
<dbReference type="AlphaFoldDB" id="B6XGT3"/>
<proteinExistence type="predicted"/>
<dbReference type="eggNOG" id="ENOG5033AYX">
    <property type="taxonomic scope" value="Bacteria"/>
</dbReference>
<organism evidence="1 2">
    <name type="scientific">Providencia alcalifaciens DSM 30120</name>
    <dbReference type="NCBI Taxonomy" id="520999"/>
    <lineage>
        <taxon>Bacteria</taxon>
        <taxon>Pseudomonadati</taxon>
        <taxon>Pseudomonadota</taxon>
        <taxon>Gammaproteobacteria</taxon>
        <taxon>Enterobacterales</taxon>
        <taxon>Morganellaceae</taxon>
        <taxon>Providencia</taxon>
    </lineage>
</organism>
<evidence type="ECO:0000313" key="2">
    <source>
        <dbReference type="Proteomes" id="UP000003729"/>
    </source>
</evidence>
<reference evidence="1 2" key="1">
    <citation type="submission" date="2008-10" db="EMBL/GenBank/DDBJ databases">
        <title>Draft genome sequence of Providencia alcalifaciens (DSM 30120).</title>
        <authorList>
            <person name="Sudarsanam P."/>
            <person name="Ley R."/>
            <person name="Guruge J."/>
            <person name="Turnbaugh P.J."/>
            <person name="Mahowald M."/>
            <person name="Liep D."/>
            <person name="Gordon J."/>
        </authorList>
    </citation>
    <scope>NUCLEOTIDE SEQUENCE [LARGE SCALE GENOMIC DNA]</scope>
    <source>
        <strain evidence="1 2">DSM 30120</strain>
    </source>
</reference>
<comment type="caution">
    <text evidence="1">The sequence shown here is derived from an EMBL/GenBank/DDBJ whole genome shotgun (WGS) entry which is preliminary data.</text>
</comment>
<dbReference type="Pfam" id="PF06322">
    <property type="entry name" value="Phage_NinH"/>
    <property type="match status" value="1"/>
</dbReference>
<sequence length="66" mass="7465">MQAEITTIPELLIKHYGNMTAVARELGVYRATVRRFARDLNGSEHLVSRGQLFTMCRQRGTSGNKL</sequence>
<dbReference type="InterPro" id="IPR010454">
    <property type="entry name" value="Phage_NinH"/>
</dbReference>
<dbReference type="Proteomes" id="UP000003729">
    <property type="component" value="Unassembled WGS sequence"/>
</dbReference>
<accession>B6XGT3</accession>
<gene>
    <name evidence="1" type="ORF">PROVALCAL_02569</name>
</gene>
<dbReference type="EMBL" id="ABXW01000051">
    <property type="protein sequence ID" value="EEB45480.1"/>
    <property type="molecule type" value="Genomic_DNA"/>
</dbReference>
<dbReference type="Gene3D" id="1.10.10.60">
    <property type="entry name" value="Homeodomain-like"/>
    <property type="match status" value="1"/>
</dbReference>
<protein>
    <submittedName>
        <fullName evidence="1">Phage NinH protein</fullName>
    </submittedName>
</protein>
<name>B6XGT3_9GAMM</name>
<reference evidence="1 2" key="2">
    <citation type="submission" date="2008-10" db="EMBL/GenBank/DDBJ databases">
        <authorList>
            <person name="Fulton L."/>
            <person name="Clifton S."/>
            <person name="Fulton B."/>
            <person name="Xu J."/>
            <person name="Minx P."/>
            <person name="Pepin K.H."/>
            <person name="Johnson M."/>
            <person name="Bhonagiri V."/>
            <person name="Nash W.E."/>
            <person name="Mardis E.R."/>
            <person name="Wilson R.K."/>
        </authorList>
    </citation>
    <scope>NUCLEOTIDE SEQUENCE [LARGE SCALE GENOMIC DNA]</scope>
    <source>
        <strain evidence="1 2">DSM 30120</strain>
    </source>
</reference>